<evidence type="ECO:0000313" key="3">
    <source>
        <dbReference type="Proteomes" id="UP000286211"/>
    </source>
</evidence>
<feature type="domain" description="Transposase IS116/IS110/IS902 C-terminal" evidence="1">
    <location>
        <begin position="1"/>
        <end position="51"/>
    </location>
</feature>
<dbReference type="Pfam" id="PF02371">
    <property type="entry name" value="Transposase_20"/>
    <property type="match status" value="1"/>
</dbReference>
<evidence type="ECO:0000259" key="1">
    <source>
        <dbReference type="Pfam" id="PF02371"/>
    </source>
</evidence>
<organism evidence="2 3">
    <name type="scientific">Segatella copri</name>
    <dbReference type="NCBI Taxonomy" id="165179"/>
    <lineage>
        <taxon>Bacteria</taxon>
        <taxon>Pseudomonadati</taxon>
        <taxon>Bacteroidota</taxon>
        <taxon>Bacteroidia</taxon>
        <taxon>Bacteroidales</taxon>
        <taxon>Prevotellaceae</taxon>
        <taxon>Segatella</taxon>
    </lineage>
</organism>
<dbReference type="GO" id="GO:0006313">
    <property type="term" value="P:DNA transposition"/>
    <property type="evidence" value="ECO:0007669"/>
    <property type="project" value="InterPro"/>
</dbReference>
<evidence type="ECO:0000313" key="2">
    <source>
        <dbReference type="EMBL" id="RHK05938.1"/>
    </source>
</evidence>
<comment type="caution">
    <text evidence="2">The sequence shown here is derived from an EMBL/GenBank/DDBJ whole genome shotgun (WGS) entry which is preliminary data.</text>
</comment>
<dbReference type="GO" id="GO:0004803">
    <property type="term" value="F:transposase activity"/>
    <property type="evidence" value="ECO:0007669"/>
    <property type="project" value="InterPro"/>
</dbReference>
<feature type="non-terminal residue" evidence="2">
    <location>
        <position position="1"/>
    </location>
</feature>
<dbReference type="PANTHER" id="PTHR33055:SF3">
    <property type="entry name" value="PUTATIVE TRANSPOSASE FOR IS117-RELATED"/>
    <property type="match status" value="1"/>
</dbReference>
<name>A0A3R6IJS8_9BACT</name>
<protein>
    <submittedName>
        <fullName evidence="2">IS110 family transposase</fullName>
    </submittedName>
</protein>
<reference evidence="2 3" key="1">
    <citation type="submission" date="2018-08" db="EMBL/GenBank/DDBJ databases">
        <title>A genome reference for cultivated species of the human gut microbiota.</title>
        <authorList>
            <person name="Zou Y."/>
            <person name="Xue W."/>
            <person name="Luo G."/>
        </authorList>
    </citation>
    <scope>NUCLEOTIDE SEQUENCE [LARGE SCALE GENOMIC DNA]</scope>
    <source>
        <strain evidence="2 3">AF46-2NS</strain>
    </source>
</reference>
<accession>A0A3R6IJS8</accession>
<proteinExistence type="predicted"/>
<dbReference type="Proteomes" id="UP000286211">
    <property type="component" value="Unassembled WGS sequence"/>
</dbReference>
<dbReference type="GO" id="GO:0003677">
    <property type="term" value="F:DNA binding"/>
    <property type="evidence" value="ECO:0007669"/>
    <property type="project" value="InterPro"/>
</dbReference>
<dbReference type="InterPro" id="IPR047650">
    <property type="entry name" value="Transpos_IS110"/>
</dbReference>
<sequence length="93" mass="10409">YIGIAPFKKESGTSVRKKTGVSKKGFSEAKADLSIAVLSAIKNNPSIRDYWIRKRKEKCGGIVLNAIKFKLVLRMFAVIKRGTPYVETDAYKN</sequence>
<dbReference type="AlphaFoldDB" id="A0A3R6IJS8"/>
<dbReference type="InterPro" id="IPR003346">
    <property type="entry name" value="Transposase_20"/>
</dbReference>
<dbReference type="PANTHER" id="PTHR33055">
    <property type="entry name" value="TRANSPOSASE FOR INSERTION SEQUENCE ELEMENT IS1111A"/>
    <property type="match status" value="1"/>
</dbReference>
<gene>
    <name evidence="2" type="ORF">DW079_14735</name>
</gene>
<dbReference type="EMBL" id="QRNB01000177">
    <property type="protein sequence ID" value="RHK05938.1"/>
    <property type="molecule type" value="Genomic_DNA"/>
</dbReference>